<dbReference type="PROSITE" id="PS50005">
    <property type="entry name" value="TPR"/>
    <property type="match status" value="4"/>
</dbReference>
<feature type="transmembrane region" description="Helical" evidence="3">
    <location>
        <begin position="191"/>
        <end position="214"/>
    </location>
</feature>
<proteinExistence type="predicted"/>
<sequence>MPDIDARASDACTSPARRWPTLLAGGAIALAVALAYANSLAGPFVLDDIGSITNNPTIRSLAAPGRVFSPSAPLTVGGRPVVNASLAVNYAVSKLDVWSYHLVNLLIHLAAAWLLLAVVRRTLLLPRLRFGQAEAMWLATAIALIWAVHPLQTSAVTYVIQRAESLMALLYLLTLYCVIRSASGRPQLWGALAVVACAAGMATKEVTVTAPVIVLLYDRTFLAGSWRAALRRRWLLYAALAATWAIVLALLSQTPGQMHPLRYAATQPGVVLHYLRLTVWPDPLVFYYAWPLARTAADIVGPGIIIAALLAATVWALWRRPVWGFLAASFFVILAPTSTLMPIDDPIFEHRMYLPLASLVVMAVCAAWAGWRRLRRGAQAGGAMASAPAVVAMLLIVALGVRTHLRNRDYRSDISLWRQVAEQQPGNAKAFNNLGLALVTGGQVREGIVAYDQAIEVMPTLARAYVNRAVAYKELHRYRTALLDVERAMTLEKDYANAYHVRGDIHSARGHLRAALIDYKQAVSLGPGRIDSSFALALCHFELDQHRQAIKACTNTLSLAPDHLKGHLVRGLSLQEIGLYDRAEADFSRAARLAPNDPRAFGWRAALRHQRKQYDLARADLNRCQALGGKAPEGLAAALARVGQ</sequence>
<evidence type="ECO:0000256" key="3">
    <source>
        <dbReference type="SAM" id="Phobius"/>
    </source>
</evidence>
<accession>A0A0F9VJL4</accession>
<dbReference type="SUPFAM" id="SSF48452">
    <property type="entry name" value="TPR-like"/>
    <property type="match status" value="1"/>
</dbReference>
<feature type="transmembrane region" description="Helical" evidence="3">
    <location>
        <begin position="21"/>
        <end position="41"/>
    </location>
</feature>
<evidence type="ECO:0000256" key="1">
    <source>
        <dbReference type="ARBA" id="ARBA00022737"/>
    </source>
</evidence>
<reference evidence="4" key="1">
    <citation type="journal article" date="2015" name="Nature">
        <title>Complex archaea that bridge the gap between prokaryotes and eukaryotes.</title>
        <authorList>
            <person name="Spang A."/>
            <person name="Saw J.H."/>
            <person name="Jorgensen S.L."/>
            <person name="Zaremba-Niedzwiedzka K."/>
            <person name="Martijn J."/>
            <person name="Lind A.E."/>
            <person name="van Eijk R."/>
            <person name="Schleper C."/>
            <person name="Guy L."/>
            <person name="Ettema T.J."/>
        </authorList>
    </citation>
    <scope>NUCLEOTIDE SEQUENCE</scope>
</reference>
<keyword evidence="3" id="KW-0472">Membrane</keyword>
<protein>
    <submittedName>
        <fullName evidence="4">Uncharacterized protein</fullName>
    </submittedName>
</protein>
<dbReference type="PANTHER" id="PTHR44227:SF3">
    <property type="entry name" value="PROTEIN O-MANNOSYL-TRANSFERASE TMTC4"/>
    <property type="match status" value="1"/>
</dbReference>
<dbReference type="Gene3D" id="1.25.40.10">
    <property type="entry name" value="Tetratricopeptide repeat domain"/>
    <property type="match status" value="2"/>
</dbReference>
<keyword evidence="2" id="KW-0802">TPR repeat</keyword>
<keyword evidence="3" id="KW-1133">Transmembrane helix</keyword>
<dbReference type="EMBL" id="LAZR01000338">
    <property type="protein sequence ID" value="KKN73726.1"/>
    <property type="molecule type" value="Genomic_DNA"/>
</dbReference>
<dbReference type="SMART" id="SM00028">
    <property type="entry name" value="TPR"/>
    <property type="match status" value="6"/>
</dbReference>
<feature type="transmembrane region" description="Helical" evidence="3">
    <location>
        <begin position="299"/>
        <end position="317"/>
    </location>
</feature>
<name>A0A0F9VJL4_9ZZZZ</name>
<feature type="transmembrane region" description="Helical" evidence="3">
    <location>
        <begin position="155"/>
        <end position="179"/>
    </location>
</feature>
<feature type="transmembrane region" description="Helical" evidence="3">
    <location>
        <begin position="323"/>
        <end position="341"/>
    </location>
</feature>
<feature type="transmembrane region" description="Helical" evidence="3">
    <location>
        <begin position="98"/>
        <end position="118"/>
    </location>
</feature>
<keyword evidence="3" id="KW-0812">Transmembrane</keyword>
<feature type="transmembrane region" description="Helical" evidence="3">
    <location>
        <begin position="383"/>
        <end position="401"/>
    </location>
</feature>
<feature type="transmembrane region" description="Helical" evidence="3">
    <location>
        <begin position="353"/>
        <end position="371"/>
    </location>
</feature>
<dbReference type="InterPro" id="IPR019734">
    <property type="entry name" value="TPR_rpt"/>
</dbReference>
<gene>
    <name evidence="4" type="ORF">LCGC14_0397720</name>
</gene>
<evidence type="ECO:0000256" key="2">
    <source>
        <dbReference type="ARBA" id="ARBA00022803"/>
    </source>
</evidence>
<organism evidence="4">
    <name type="scientific">marine sediment metagenome</name>
    <dbReference type="NCBI Taxonomy" id="412755"/>
    <lineage>
        <taxon>unclassified sequences</taxon>
        <taxon>metagenomes</taxon>
        <taxon>ecological metagenomes</taxon>
    </lineage>
</organism>
<feature type="transmembrane region" description="Helical" evidence="3">
    <location>
        <begin position="234"/>
        <end position="252"/>
    </location>
</feature>
<dbReference type="AlphaFoldDB" id="A0A0F9VJL4"/>
<dbReference type="PANTHER" id="PTHR44227">
    <property type="match status" value="1"/>
</dbReference>
<keyword evidence="1" id="KW-0677">Repeat</keyword>
<dbReference type="InterPro" id="IPR052346">
    <property type="entry name" value="O-mannosyl-transferase_TMTC"/>
</dbReference>
<comment type="caution">
    <text evidence="4">The sequence shown here is derived from an EMBL/GenBank/DDBJ whole genome shotgun (WGS) entry which is preliminary data.</text>
</comment>
<dbReference type="InterPro" id="IPR011990">
    <property type="entry name" value="TPR-like_helical_dom_sf"/>
</dbReference>
<evidence type="ECO:0000313" key="4">
    <source>
        <dbReference type="EMBL" id="KKN73726.1"/>
    </source>
</evidence>